<dbReference type="InterPro" id="IPR013362">
    <property type="entry name" value="Pilus_4_PilV"/>
</dbReference>
<organism evidence="3 4">
    <name type="scientific">Legionella worsleiensis</name>
    <dbReference type="NCBI Taxonomy" id="45076"/>
    <lineage>
        <taxon>Bacteria</taxon>
        <taxon>Pseudomonadati</taxon>
        <taxon>Pseudomonadota</taxon>
        <taxon>Gammaproteobacteria</taxon>
        <taxon>Legionellales</taxon>
        <taxon>Legionellaceae</taxon>
        <taxon>Legionella</taxon>
    </lineage>
</organism>
<evidence type="ECO:0000256" key="1">
    <source>
        <dbReference type="SAM" id="Phobius"/>
    </source>
</evidence>
<evidence type="ECO:0000259" key="2">
    <source>
        <dbReference type="Pfam" id="PF22150"/>
    </source>
</evidence>
<dbReference type="Pfam" id="PF22150">
    <property type="entry name" value="Tt1218-like"/>
    <property type="match status" value="1"/>
</dbReference>
<sequence>MYNKLRVSPRQYGMTLLEILVSVVLLAIGLLGIASMLMIANKANNSSYAKLQAVQSVYTIFDRIRTNAQAAINGNYNISNIGSNGLPTSVPTPSVLCTTTTCTPSQMATYDTWYWLTKDVSKLPNGSGSITAAPSGSAGTTVITVTVQWDDSQAQNELGAASAASSNPNFVRLSIQSQL</sequence>
<protein>
    <submittedName>
        <fullName evidence="3">Type IV fimbrial biogenesis protein PilV</fullName>
    </submittedName>
</protein>
<keyword evidence="1" id="KW-0472">Membrane</keyword>
<evidence type="ECO:0000313" key="3">
    <source>
        <dbReference type="EMBL" id="KTD75795.1"/>
    </source>
</evidence>
<proteinExistence type="predicted"/>
<dbReference type="Proteomes" id="UP000054662">
    <property type="component" value="Unassembled WGS sequence"/>
</dbReference>
<dbReference type="STRING" id="45076.Lwor_2361"/>
<evidence type="ECO:0000313" key="4">
    <source>
        <dbReference type="Proteomes" id="UP000054662"/>
    </source>
</evidence>
<dbReference type="InterPro" id="IPR054402">
    <property type="entry name" value="Tt1218-like_dom"/>
</dbReference>
<comment type="caution">
    <text evidence="3">The sequence shown here is derived from an EMBL/GenBank/DDBJ whole genome shotgun (WGS) entry which is preliminary data.</text>
</comment>
<gene>
    <name evidence="3" type="ORF">Lwor_2361</name>
</gene>
<keyword evidence="4" id="KW-1185">Reference proteome</keyword>
<dbReference type="Pfam" id="PF07963">
    <property type="entry name" value="N_methyl"/>
    <property type="match status" value="1"/>
</dbReference>
<dbReference type="PATRIC" id="fig|45076.6.peg.2596"/>
<dbReference type="AlphaFoldDB" id="A0A0W1A461"/>
<dbReference type="EMBL" id="LNZC01000031">
    <property type="protein sequence ID" value="KTD75795.1"/>
    <property type="molecule type" value="Genomic_DNA"/>
</dbReference>
<dbReference type="NCBIfam" id="TIGR02532">
    <property type="entry name" value="IV_pilin_GFxxxE"/>
    <property type="match status" value="1"/>
</dbReference>
<keyword evidence="1" id="KW-1133">Transmembrane helix</keyword>
<accession>A0A0W1A461</accession>
<dbReference type="OrthoDB" id="8547299at2"/>
<name>A0A0W1A461_9GAMM</name>
<reference evidence="3 4" key="1">
    <citation type="submission" date="2015-11" db="EMBL/GenBank/DDBJ databases">
        <title>Genomic analysis of 38 Legionella species identifies large and diverse effector repertoires.</title>
        <authorList>
            <person name="Burstein D."/>
            <person name="Amaro F."/>
            <person name="Zusman T."/>
            <person name="Lifshitz Z."/>
            <person name="Cohen O."/>
            <person name="Gilbert J.A."/>
            <person name="Pupko T."/>
            <person name="Shuman H.A."/>
            <person name="Segal G."/>
        </authorList>
    </citation>
    <scope>NUCLEOTIDE SEQUENCE [LARGE SCALE GENOMIC DNA]</scope>
    <source>
        <strain evidence="3 4">ATCC 49508</strain>
    </source>
</reference>
<dbReference type="InterPro" id="IPR012902">
    <property type="entry name" value="N_methyl_site"/>
</dbReference>
<feature type="domain" description="Type IV pilin Tt1218-like" evidence="2">
    <location>
        <begin position="40"/>
        <end position="113"/>
    </location>
</feature>
<dbReference type="RefSeq" id="WP_058494129.1">
    <property type="nucleotide sequence ID" value="NZ_CBCRUR010000021.1"/>
</dbReference>
<keyword evidence="1" id="KW-0812">Transmembrane</keyword>
<dbReference type="NCBIfam" id="TIGR02523">
    <property type="entry name" value="type_IV_pilV"/>
    <property type="match status" value="1"/>
</dbReference>
<feature type="transmembrane region" description="Helical" evidence="1">
    <location>
        <begin position="12"/>
        <end position="40"/>
    </location>
</feature>